<sequence length="424" mass="47331">MDIDALIRHPSLQALMPRLERLRDKRFSDLVDQQGHQYVDLVMEGGGMLGIALVGYTWALEQAGLRFLGVGGTSAGSINALLLAALGPPAQAKGPQLLQDLAALDFRGFVDGGRRSRRLIDAALAPDPSPWRLAWRAWRVRGLLKTRLGLNPGAVFQDWIHGVLAREGVSTLEALQARLAEPPPGLWNWRQNRLLEPQEARGRLAIVAADVASESKVVFPDHAALYFADPARADPALFARASMSIPFFFEPLRLSVPQDDGAVRRWRDAVGYDAAQEGGLPAQGIFVDGGVISNFPIHLFHNYSRIPTRPTFGVKLQQDERRRRIDGPLSLFGAIFDSARHALDYDFLSNNHDYRQLVQHIACRDVNWLDFSMDDTTRAELFREGAARAVDFLERFDWEAYRELRSRLVFPTASASTTGRMRMA</sequence>
<feature type="domain" description="PNPLA" evidence="3">
    <location>
        <begin position="41"/>
        <end position="301"/>
    </location>
</feature>
<comment type="caution">
    <text evidence="4">The sequence shown here is derived from an EMBL/GenBank/DDBJ whole genome shotgun (WGS) entry which is preliminary data.</text>
</comment>
<keyword evidence="5" id="KW-1185">Reference proteome</keyword>
<reference evidence="4 5" key="1">
    <citation type="journal article" date="2014" name="FEMS Microbiol. Ecol.">
        <title>Sphaerotilus natans encrusted with nanoball-shaped Fe(III) oxide minerals formed by nitrate-reducing mixotrophic Fe(II) oxidation.</title>
        <authorList>
            <person name="Park S."/>
            <person name="Kim D.H."/>
            <person name="Lee J.H."/>
            <person name="Hur H.G."/>
        </authorList>
    </citation>
    <scope>NUCLEOTIDE SEQUENCE [LARGE SCALE GENOMIC DNA]</scope>
    <source>
        <strain evidence="4 5">DSM 6575</strain>
    </source>
</reference>
<proteinExistence type="predicted"/>
<feature type="active site" description="Proton acceptor" evidence="2">
    <location>
        <position position="288"/>
    </location>
</feature>
<evidence type="ECO:0000313" key="4">
    <source>
        <dbReference type="EMBL" id="KDB54272.1"/>
    </source>
</evidence>
<keyword evidence="1 2" id="KW-0443">Lipid metabolism</keyword>
<dbReference type="PATRIC" id="fig|1286631.3.peg.114"/>
<organism evidence="4 5">
    <name type="scientific">Sphaerotilus natans subsp. natans DSM 6575</name>
    <dbReference type="NCBI Taxonomy" id="1286631"/>
    <lineage>
        <taxon>Bacteria</taxon>
        <taxon>Pseudomonadati</taxon>
        <taxon>Pseudomonadota</taxon>
        <taxon>Betaproteobacteria</taxon>
        <taxon>Burkholderiales</taxon>
        <taxon>Sphaerotilaceae</taxon>
        <taxon>Sphaerotilus</taxon>
    </lineage>
</organism>
<dbReference type="SUPFAM" id="SSF52151">
    <property type="entry name" value="FabD/lysophospholipase-like"/>
    <property type="match status" value="1"/>
</dbReference>
<dbReference type="EMBL" id="AZRA01000004">
    <property type="protein sequence ID" value="KDB54272.1"/>
    <property type="molecule type" value="Genomic_DNA"/>
</dbReference>
<evidence type="ECO:0000259" key="3">
    <source>
        <dbReference type="PROSITE" id="PS51635"/>
    </source>
</evidence>
<dbReference type="InterPro" id="IPR002641">
    <property type="entry name" value="PNPLA_dom"/>
</dbReference>
<dbReference type="AlphaFoldDB" id="A0A059KS05"/>
<dbReference type="eggNOG" id="COG1752">
    <property type="taxonomic scope" value="Bacteria"/>
</dbReference>
<keyword evidence="2" id="KW-0378">Hydrolase</keyword>
<dbReference type="PANTHER" id="PTHR46394:SF1">
    <property type="entry name" value="PNPLA DOMAIN-CONTAINING PROTEIN"/>
    <property type="match status" value="1"/>
</dbReference>
<dbReference type="InterPro" id="IPR052580">
    <property type="entry name" value="Lipid_Hydrolase"/>
</dbReference>
<accession>A0A059KS05</accession>
<dbReference type="RefSeq" id="WP_051631398.1">
    <property type="nucleotide sequence ID" value="NZ_AZRA01000004.1"/>
</dbReference>
<evidence type="ECO:0000256" key="1">
    <source>
        <dbReference type="ARBA" id="ARBA00023098"/>
    </source>
</evidence>
<dbReference type="Gene3D" id="3.40.1090.10">
    <property type="entry name" value="Cytosolic phospholipase A2 catalytic domain"/>
    <property type="match status" value="2"/>
</dbReference>
<evidence type="ECO:0000256" key="2">
    <source>
        <dbReference type="PROSITE-ProRule" id="PRU01161"/>
    </source>
</evidence>
<feature type="short sequence motif" description="GXSXG" evidence="2">
    <location>
        <begin position="72"/>
        <end position="76"/>
    </location>
</feature>
<dbReference type="InterPro" id="IPR016035">
    <property type="entry name" value="Acyl_Trfase/lysoPLipase"/>
</dbReference>
<protein>
    <recommendedName>
        <fullName evidence="3">PNPLA domain-containing protein</fullName>
    </recommendedName>
</protein>
<dbReference type="Pfam" id="PF01734">
    <property type="entry name" value="Patatin"/>
    <property type="match status" value="1"/>
</dbReference>
<feature type="short sequence motif" description="DGA/G" evidence="2">
    <location>
        <begin position="288"/>
        <end position="290"/>
    </location>
</feature>
<dbReference type="PANTHER" id="PTHR46394">
    <property type="entry name" value="ANNEXIN"/>
    <property type="match status" value="1"/>
</dbReference>
<dbReference type="GO" id="GO:0016787">
    <property type="term" value="F:hydrolase activity"/>
    <property type="evidence" value="ECO:0007669"/>
    <property type="project" value="UniProtKB-UniRule"/>
</dbReference>
<dbReference type="PROSITE" id="PS51635">
    <property type="entry name" value="PNPLA"/>
    <property type="match status" value="1"/>
</dbReference>
<name>A0A059KS05_9BURK</name>
<gene>
    <name evidence="4" type="ORF">X805_01180</name>
</gene>
<feature type="active site" description="Nucleophile" evidence="2">
    <location>
        <position position="74"/>
    </location>
</feature>
<dbReference type="Proteomes" id="UP000026714">
    <property type="component" value="Unassembled WGS sequence"/>
</dbReference>
<keyword evidence="2" id="KW-0442">Lipid degradation</keyword>
<evidence type="ECO:0000313" key="5">
    <source>
        <dbReference type="Proteomes" id="UP000026714"/>
    </source>
</evidence>
<feature type="short sequence motif" description="GXGXXG" evidence="2">
    <location>
        <begin position="45"/>
        <end position="50"/>
    </location>
</feature>
<dbReference type="STRING" id="34103.SAMN05421778_12154"/>
<dbReference type="GO" id="GO:0016042">
    <property type="term" value="P:lipid catabolic process"/>
    <property type="evidence" value="ECO:0007669"/>
    <property type="project" value="UniProtKB-UniRule"/>
</dbReference>